<keyword evidence="2" id="KW-1133">Transmembrane helix</keyword>
<evidence type="ECO:0000256" key="2">
    <source>
        <dbReference type="SAM" id="Phobius"/>
    </source>
</evidence>
<dbReference type="STRING" id="1300350.Z948_459"/>
<dbReference type="InterPro" id="IPR013783">
    <property type="entry name" value="Ig-like_fold"/>
</dbReference>
<accession>A0A073IIE6</accession>
<dbReference type="Gene3D" id="2.60.40.10">
    <property type="entry name" value="Immunoglobulins"/>
    <property type="match status" value="1"/>
</dbReference>
<dbReference type="Gene3D" id="3.10.350.10">
    <property type="entry name" value="LysM domain"/>
    <property type="match status" value="1"/>
</dbReference>
<dbReference type="CDD" id="cd00118">
    <property type="entry name" value="LysM"/>
    <property type="match status" value="1"/>
</dbReference>
<dbReference type="InterPro" id="IPR036779">
    <property type="entry name" value="LysM_dom_sf"/>
</dbReference>
<feature type="compositionally biased region" description="Polar residues" evidence="1">
    <location>
        <begin position="1"/>
        <end position="12"/>
    </location>
</feature>
<evidence type="ECO:0000313" key="5">
    <source>
        <dbReference type="Proteomes" id="UP000027734"/>
    </source>
</evidence>
<gene>
    <name evidence="4" type="ORF">DSW25_07785</name>
</gene>
<proteinExistence type="predicted"/>
<feature type="region of interest" description="Disordered" evidence="1">
    <location>
        <begin position="77"/>
        <end position="109"/>
    </location>
</feature>
<dbReference type="AlphaFoldDB" id="A0A073IIE6"/>
<dbReference type="Proteomes" id="UP000027734">
    <property type="component" value="Unassembled WGS sequence"/>
</dbReference>
<feature type="transmembrane region" description="Helical" evidence="2">
    <location>
        <begin position="32"/>
        <end position="57"/>
    </location>
</feature>
<sequence>MTRDSLSATKAQRTADAAQQGKREMSKLLASLGGNTGAFIAGGGMVVALGLGAYVGFGGMNQIEGDNAEPVALVDTPATTSQETPAKPAPDGQSAEPTVEAQAPSFDELRREEDGTTIIAGRAEPLSEVKIIVDGAEVATATADGSGGFAAITVLPPKDTAQIVSLSSESGEEGGDVTASLDEIILAPSQPLETGVDEPVQTETATVEDTAPSQPADAVEAPTDLASDETAEQPQAPVETAKVAVLKSDEEGVTLLNPEPPQAMTAVALDTIGYSEIGDVQLSGRAQPDTARVRVYLDNRSVISLPVDASGRWRGDLPDVDEGVYTLRVDEVSTEGAVSSRVETPFKRESAAVLAQANEAEGPIKSITVQTGATLWAIARDRYGDGTLYLRVVEANSASIRDPDLIYPGQVFDLPN</sequence>
<dbReference type="InterPro" id="IPR018392">
    <property type="entry name" value="LysM"/>
</dbReference>
<dbReference type="InterPro" id="IPR052196">
    <property type="entry name" value="Bact_Kbp"/>
</dbReference>
<dbReference type="PANTHER" id="PTHR34700:SF4">
    <property type="entry name" value="PHAGE-LIKE ELEMENT PBSX PROTEIN XKDP"/>
    <property type="match status" value="1"/>
</dbReference>
<keyword evidence="5" id="KW-1185">Reference proteome</keyword>
<feature type="compositionally biased region" description="Polar residues" evidence="1">
    <location>
        <begin position="201"/>
        <end position="213"/>
    </location>
</feature>
<organism evidence="4 5">
    <name type="scientific">Sulfitobacter donghicola DSW-25 = KCTC 12864 = JCM 14565</name>
    <dbReference type="NCBI Taxonomy" id="1300350"/>
    <lineage>
        <taxon>Bacteria</taxon>
        <taxon>Pseudomonadati</taxon>
        <taxon>Pseudomonadota</taxon>
        <taxon>Alphaproteobacteria</taxon>
        <taxon>Rhodobacterales</taxon>
        <taxon>Roseobacteraceae</taxon>
        <taxon>Sulfitobacter</taxon>
    </lineage>
</organism>
<name>A0A073IIE6_9RHOB</name>
<dbReference type="PANTHER" id="PTHR34700">
    <property type="entry name" value="POTASSIUM BINDING PROTEIN KBP"/>
    <property type="match status" value="1"/>
</dbReference>
<keyword evidence="2" id="KW-0472">Membrane</keyword>
<reference evidence="4 5" key="1">
    <citation type="submission" date="2014-01" db="EMBL/GenBank/DDBJ databases">
        <title>Sulfitobacter donghicola JCM 14565 Genome Sequencing.</title>
        <authorList>
            <person name="Lai Q."/>
            <person name="Hong Z."/>
        </authorList>
    </citation>
    <scope>NUCLEOTIDE SEQUENCE [LARGE SCALE GENOMIC DNA]</scope>
    <source>
        <strain evidence="4 5">JCM 14565</strain>
    </source>
</reference>
<comment type="caution">
    <text evidence="4">The sequence shown here is derived from an EMBL/GenBank/DDBJ whole genome shotgun (WGS) entry which is preliminary data.</text>
</comment>
<protein>
    <submittedName>
        <fullName evidence="4">Peptidoglycan-binding protein LysM</fullName>
    </submittedName>
</protein>
<keyword evidence="2" id="KW-0812">Transmembrane</keyword>
<evidence type="ECO:0000313" key="4">
    <source>
        <dbReference type="EMBL" id="KEJ90093.1"/>
    </source>
</evidence>
<feature type="region of interest" description="Disordered" evidence="1">
    <location>
        <begin position="194"/>
        <end position="238"/>
    </location>
</feature>
<evidence type="ECO:0000256" key="1">
    <source>
        <dbReference type="SAM" id="MobiDB-lite"/>
    </source>
</evidence>
<dbReference type="PROSITE" id="PS51782">
    <property type="entry name" value="LYSM"/>
    <property type="match status" value="1"/>
</dbReference>
<feature type="domain" description="LysM" evidence="3">
    <location>
        <begin position="365"/>
        <end position="414"/>
    </location>
</feature>
<feature type="region of interest" description="Disordered" evidence="1">
    <location>
        <begin position="1"/>
        <end position="21"/>
    </location>
</feature>
<dbReference type="EMBL" id="JAMC01000002">
    <property type="protein sequence ID" value="KEJ90093.1"/>
    <property type="molecule type" value="Genomic_DNA"/>
</dbReference>
<dbReference type="SMART" id="SM00257">
    <property type="entry name" value="LysM"/>
    <property type="match status" value="1"/>
</dbReference>
<dbReference type="Pfam" id="PF01476">
    <property type="entry name" value="LysM"/>
    <property type="match status" value="1"/>
</dbReference>
<evidence type="ECO:0000259" key="3">
    <source>
        <dbReference type="PROSITE" id="PS51782"/>
    </source>
</evidence>
<dbReference type="eggNOG" id="COG1652">
    <property type="taxonomic scope" value="Bacteria"/>
</dbReference>